<feature type="region of interest" description="Disordered" evidence="1">
    <location>
        <begin position="1"/>
        <end position="70"/>
    </location>
</feature>
<evidence type="ECO:0000256" key="1">
    <source>
        <dbReference type="SAM" id="MobiDB-lite"/>
    </source>
</evidence>
<dbReference type="EMBL" id="VCLA01000158">
    <property type="protein sequence ID" value="MQT02878.1"/>
    <property type="molecule type" value="Genomic_DNA"/>
</dbReference>
<proteinExistence type="predicted"/>
<dbReference type="Proteomes" id="UP000419138">
    <property type="component" value="Unassembled WGS sequence"/>
</dbReference>
<reference evidence="2 3" key="1">
    <citation type="submission" date="2019-05" db="EMBL/GenBank/DDBJ databases">
        <title>Comparative genomics and metabolomics analyses of clavulanic acid producing Streptomyces species provides insight into specialized metabolism and evolution of beta-lactam biosynthetic gene clusters.</title>
        <authorList>
            <person name="Moore M.A."/>
            <person name="Cruz-Morales P."/>
            <person name="Barona Gomez F."/>
            <person name="Kapil T."/>
        </authorList>
    </citation>
    <scope>NUCLEOTIDE SEQUENCE [LARGE SCALE GENOMIC DNA]</scope>
    <source>
        <strain evidence="2 3">NRRL 5741</strain>
    </source>
</reference>
<comment type="caution">
    <text evidence="2">The sequence shown here is derived from an EMBL/GenBank/DDBJ whole genome shotgun (WGS) entry which is preliminary data.</text>
</comment>
<accession>A0A646KLE6</accession>
<organism evidence="2 3">
    <name type="scientific">Streptomyces jumonjinensis</name>
    <dbReference type="NCBI Taxonomy" id="1945"/>
    <lineage>
        <taxon>Bacteria</taxon>
        <taxon>Bacillati</taxon>
        <taxon>Actinomycetota</taxon>
        <taxon>Actinomycetes</taxon>
        <taxon>Kitasatosporales</taxon>
        <taxon>Streptomycetaceae</taxon>
        <taxon>Streptomyces</taxon>
    </lineage>
</organism>
<evidence type="ECO:0000313" key="3">
    <source>
        <dbReference type="Proteomes" id="UP000419138"/>
    </source>
</evidence>
<keyword evidence="3" id="KW-1185">Reference proteome</keyword>
<protein>
    <submittedName>
        <fullName evidence="2">Uncharacterized protein</fullName>
    </submittedName>
</protein>
<sequence length="128" mass="13914">MSTPPRPEYTPVVVHDAQLILPGSHRRAGYATDGRRSREPGAGSREPGAGSRESGARSAPAGSHPPCARCEAPLWDRLRNPRWTTRPTLGRLVQVPRPTLSYVVATGAHATACRLVMIDPMTFQEPPR</sequence>
<name>A0A646KLE6_STRJU</name>
<evidence type="ECO:0000313" key="2">
    <source>
        <dbReference type="EMBL" id="MQT02878.1"/>
    </source>
</evidence>
<dbReference type="AlphaFoldDB" id="A0A646KLE6"/>
<gene>
    <name evidence="2" type="ORF">FF041_22625</name>
</gene>